<dbReference type="Gene3D" id="2.60.120.10">
    <property type="entry name" value="Jelly Rolls"/>
    <property type="match status" value="1"/>
</dbReference>
<feature type="region of interest" description="Disordered" evidence="2">
    <location>
        <begin position="816"/>
        <end position="901"/>
    </location>
</feature>
<accession>A0A2J8ACX7</accession>
<feature type="region of interest" description="Disordered" evidence="2">
    <location>
        <begin position="1355"/>
        <end position="1423"/>
    </location>
</feature>
<dbReference type="Gene3D" id="1.10.287.70">
    <property type="match status" value="1"/>
</dbReference>
<comment type="caution">
    <text evidence="5">The sequence shown here is derived from an EMBL/GenBank/DDBJ whole genome shotgun (WGS) entry which is preliminary data.</text>
</comment>
<feature type="transmembrane region" description="Helical" evidence="3">
    <location>
        <begin position="120"/>
        <end position="139"/>
    </location>
</feature>
<feature type="compositionally biased region" description="Basic and acidic residues" evidence="2">
    <location>
        <begin position="679"/>
        <end position="690"/>
    </location>
</feature>
<evidence type="ECO:0000313" key="6">
    <source>
        <dbReference type="Proteomes" id="UP000236333"/>
    </source>
</evidence>
<dbReference type="CDD" id="cd00038">
    <property type="entry name" value="CAP_ED"/>
    <property type="match status" value="1"/>
</dbReference>
<keyword evidence="6" id="KW-1185">Reference proteome</keyword>
<gene>
    <name evidence="5" type="ORF">TSOC_002899</name>
</gene>
<feature type="transmembrane region" description="Helical" evidence="3">
    <location>
        <begin position="280"/>
        <end position="305"/>
    </location>
</feature>
<dbReference type="SUPFAM" id="SSF81324">
    <property type="entry name" value="Voltage-gated potassium channels"/>
    <property type="match status" value="1"/>
</dbReference>
<feature type="region of interest" description="Disordered" evidence="2">
    <location>
        <begin position="720"/>
        <end position="740"/>
    </location>
</feature>
<dbReference type="InterPro" id="IPR050818">
    <property type="entry name" value="KCNH_animal-type"/>
</dbReference>
<keyword evidence="3" id="KW-0472">Membrane</keyword>
<feature type="compositionally biased region" description="Polar residues" evidence="2">
    <location>
        <begin position="1057"/>
        <end position="1075"/>
    </location>
</feature>
<feature type="compositionally biased region" description="Polar residues" evidence="2">
    <location>
        <begin position="990"/>
        <end position="999"/>
    </location>
</feature>
<feature type="compositionally biased region" description="Gly residues" evidence="2">
    <location>
        <begin position="822"/>
        <end position="842"/>
    </location>
</feature>
<evidence type="ECO:0000256" key="3">
    <source>
        <dbReference type="SAM" id="Phobius"/>
    </source>
</evidence>
<feature type="region of interest" description="Disordered" evidence="2">
    <location>
        <begin position="574"/>
        <end position="652"/>
    </location>
</feature>
<evidence type="ECO:0000313" key="5">
    <source>
        <dbReference type="EMBL" id="PNH10375.1"/>
    </source>
</evidence>
<evidence type="ECO:0000256" key="2">
    <source>
        <dbReference type="SAM" id="MobiDB-lite"/>
    </source>
</evidence>
<dbReference type="GO" id="GO:0042391">
    <property type="term" value="P:regulation of membrane potential"/>
    <property type="evidence" value="ECO:0007669"/>
    <property type="project" value="TreeGrafter"/>
</dbReference>
<keyword evidence="1" id="KW-0175">Coiled coil</keyword>
<keyword evidence="3" id="KW-0812">Transmembrane</keyword>
<feature type="compositionally biased region" description="Gly residues" evidence="2">
    <location>
        <begin position="970"/>
        <end position="982"/>
    </location>
</feature>
<feature type="compositionally biased region" description="Low complexity" evidence="2">
    <location>
        <begin position="1457"/>
        <end position="1478"/>
    </location>
</feature>
<feature type="compositionally biased region" description="Low complexity" evidence="2">
    <location>
        <begin position="1037"/>
        <end position="1048"/>
    </location>
</feature>
<dbReference type="GO" id="GO:0005886">
    <property type="term" value="C:plasma membrane"/>
    <property type="evidence" value="ECO:0007669"/>
    <property type="project" value="TreeGrafter"/>
</dbReference>
<dbReference type="InterPro" id="IPR018490">
    <property type="entry name" value="cNMP-bd_dom_sf"/>
</dbReference>
<feature type="coiled-coil region" evidence="1">
    <location>
        <begin position="1244"/>
        <end position="1271"/>
    </location>
</feature>
<dbReference type="InterPro" id="IPR014710">
    <property type="entry name" value="RmlC-like_jellyroll"/>
</dbReference>
<feature type="compositionally biased region" description="Low complexity" evidence="2">
    <location>
        <begin position="943"/>
        <end position="965"/>
    </location>
</feature>
<protein>
    <submittedName>
        <fullName evidence="5">Potassium voltage-gated channel subfamily H member 7</fullName>
    </submittedName>
</protein>
<proteinExistence type="predicted"/>
<feature type="compositionally biased region" description="Polar residues" evidence="2">
    <location>
        <begin position="1196"/>
        <end position="1212"/>
    </location>
</feature>
<dbReference type="SUPFAM" id="SSF51206">
    <property type="entry name" value="cAMP-binding domain-like"/>
    <property type="match status" value="1"/>
</dbReference>
<dbReference type="EMBL" id="PGGS01000058">
    <property type="protein sequence ID" value="PNH10375.1"/>
    <property type="molecule type" value="Genomic_DNA"/>
</dbReference>
<dbReference type="PANTHER" id="PTHR10217:SF435">
    <property type="entry name" value="POTASSIUM VOLTAGE-GATED CHANNEL PROTEIN EAG"/>
    <property type="match status" value="1"/>
</dbReference>
<feature type="transmembrane region" description="Helical" evidence="3">
    <location>
        <begin position="83"/>
        <end position="100"/>
    </location>
</feature>
<evidence type="ECO:0000259" key="4">
    <source>
        <dbReference type="PROSITE" id="PS50042"/>
    </source>
</evidence>
<feature type="region of interest" description="Disordered" evidence="2">
    <location>
        <begin position="915"/>
        <end position="1175"/>
    </location>
</feature>
<dbReference type="Pfam" id="PF00027">
    <property type="entry name" value="cNMP_binding"/>
    <property type="match status" value="1"/>
</dbReference>
<name>A0A2J8ACX7_9CHLO</name>
<feature type="compositionally biased region" description="Polar residues" evidence="2">
    <location>
        <begin position="1440"/>
        <end position="1452"/>
    </location>
</feature>
<dbReference type="GO" id="GO:0005249">
    <property type="term" value="F:voltage-gated potassium channel activity"/>
    <property type="evidence" value="ECO:0007669"/>
    <property type="project" value="TreeGrafter"/>
</dbReference>
<feature type="region of interest" description="Disordered" evidence="2">
    <location>
        <begin position="1192"/>
        <end position="1239"/>
    </location>
</feature>
<feature type="region of interest" description="Disordered" evidence="2">
    <location>
        <begin position="665"/>
        <end position="700"/>
    </location>
</feature>
<feature type="domain" description="Cyclic nucleotide-binding" evidence="4">
    <location>
        <begin position="384"/>
        <end position="484"/>
    </location>
</feature>
<feature type="region of interest" description="Disordered" evidence="2">
    <location>
        <begin position="1435"/>
        <end position="1499"/>
    </location>
</feature>
<keyword evidence="3" id="KW-1133">Transmembrane helix</keyword>
<dbReference type="OrthoDB" id="426293at2759"/>
<evidence type="ECO:0000256" key="1">
    <source>
        <dbReference type="SAM" id="Coils"/>
    </source>
</evidence>
<sequence>MAPAFQKSTSADAHIFNGGGGSFQQQLLGTGLTSGGGAGRLSLAASYNEASLWHSVRTYSSSPFHFLDGILPILHPINSKSKAAWDLVMLGAVLYAATVVPLEIGFSGVRELGTLDVLDAVLAAAFAVNVLVCARTAFMTDRGDVVRDSKLILRQYAAGWLLFDCLAAIPHRSLVTGANRRYAMWIGLCKLARVLRLVRCCLPVLFAFARSECTLFPRSSQHWCSCLWHGLSEAIPQWPWMFAEQCLNCSDGWQYLIGFYSSFLLLLGDRPNPHNNVERVLVILVLFMGTLFYAVVMGNMTALVANITATATRHKQRATQVTDALRYSGVEEDVRAKVSEYYDHLARFDHPGSEGVAMLQELPDGLFALSMAGMFSPMLSEVQLFAHCERPFLWKLAQRLRLALYMPGDIIYAEGSIGHQMYIVWTGAVALVGVDGFMAALLSDGDHFGELGLMSAATPRPHRAVALRPCDVVMLSRWDLQDAMKDFPESAALVKDRARSRMEDHEVPNSSWTFTMAVTNPYMPYDIQYDMGARDTSGGFVVGGEGAGGDECQAWSDGGGGPGSGAVLRRRVRQAQQQLLQQREEAGSRPRSGSQRPGVHGFAWLAESEPGEQRRAGPVAEATERPAAGSKAGPGSAGGDAASTASSSRSRAVSGRLCLPSFLHRHKEPDAAKPAPEQLRAEQPRAERSAGHTVLWSQPLPASPFAGVVDAVDEGDSMRGLRFSDGTLPPHEDSSGSPSLGARLLSRLWVRESQQDHAAGMEEGGGGEEPAAAALAGLRTLSRRMPSFAATATARAAAHSMTAAQRLAAAAAGSGTAAGADAGAGAGSGASAGAGGGDGSAGGERSRGGPAAAQRRGSATGRRCSGGSGAAPAQLRSPQLSGETSGGLGGARAPQEQRSRVASQWLASLMAEVREEGPGQGLAQELGPWYPTHARTRGGGSASGAAADPFAALPVAAQRPQPAARRASRGPGGIRASIGGGGGRRHSQELGLQSQASPEQQQQQQQLTLDEIWEQIQRSGVRHPLAAAGPSSPATHQQQRYPNQQQPQPLHPRVSAKMSSQRSSIARTGSRSAANSGCGFLATNPHSPTILRMPSVQPDTSAPRPPASPSHSHLLQPTGALQLPSPLPHPHLDARFSATGLACLAPPSRAGPRSPLEPGRFSSHQTASHGPLSVSGTATAAAGAAAAVRPFRSRNARSSTGFSRATRSTRNSVEGEALVDDDSGWSSSDGSRGGGGAGGERRLMAALRVQLGEANARAAVLESRLADVTAEPHKVPAVAELVRREVEAALLRANDGFEAVLTLVLDQLLGITARSEDLAQHLVAADDRLARLEVEGAGGGGGGVLGIQIEALTSSARPDSPEVQLSRDGQGAPRSALRRASTAHRPSVFGSFQDAGDRRGSLFGLPPAGGSSRRGGYPGNRRASTFTQIPSILKHGGATDSVSGLQRPSSAHSQHRGSLLGALEAGPAAATKGGDALPGPGGGRSTAGARRTLGKEAPGASLAEEAYDIEAVLRQLPRRSATTSEW</sequence>
<dbReference type="InterPro" id="IPR000595">
    <property type="entry name" value="cNMP-bd_dom"/>
</dbReference>
<dbReference type="PANTHER" id="PTHR10217">
    <property type="entry name" value="VOLTAGE AND LIGAND GATED POTASSIUM CHANNEL"/>
    <property type="match status" value="1"/>
</dbReference>
<dbReference type="Proteomes" id="UP000236333">
    <property type="component" value="Unassembled WGS sequence"/>
</dbReference>
<feature type="compositionally biased region" description="Low complexity" evidence="2">
    <location>
        <begin position="627"/>
        <end position="652"/>
    </location>
</feature>
<dbReference type="PROSITE" id="PS50042">
    <property type="entry name" value="CNMP_BINDING_3"/>
    <property type="match status" value="1"/>
</dbReference>
<dbReference type="SMART" id="SM00100">
    <property type="entry name" value="cNMP"/>
    <property type="match status" value="1"/>
</dbReference>
<reference evidence="5 6" key="1">
    <citation type="journal article" date="2017" name="Mol. Biol. Evol.">
        <title>The 4-celled Tetrabaena socialis nuclear genome reveals the essential components for genetic control of cell number at the origin of multicellularity in the volvocine lineage.</title>
        <authorList>
            <person name="Featherston J."/>
            <person name="Arakaki Y."/>
            <person name="Hanschen E.R."/>
            <person name="Ferris P.J."/>
            <person name="Michod R.E."/>
            <person name="Olson B.J.S.C."/>
            <person name="Nozaki H."/>
            <person name="Durand P.M."/>
        </authorList>
    </citation>
    <scope>NUCLEOTIDE SEQUENCE [LARGE SCALE GENOMIC DNA]</scope>
    <source>
        <strain evidence="5 6">NIES-571</strain>
    </source>
</reference>
<organism evidence="5 6">
    <name type="scientific">Tetrabaena socialis</name>
    <dbReference type="NCBI Taxonomy" id="47790"/>
    <lineage>
        <taxon>Eukaryota</taxon>
        <taxon>Viridiplantae</taxon>
        <taxon>Chlorophyta</taxon>
        <taxon>core chlorophytes</taxon>
        <taxon>Chlorophyceae</taxon>
        <taxon>CS clade</taxon>
        <taxon>Chlamydomonadales</taxon>
        <taxon>Tetrabaenaceae</taxon>
        <taxon>Tetrabaena</taxon>
    </lineage>
</organism>